<dbReference type="PANTHER" id="PTHR23028">
    <property type="entry name" value="ACETYLTRANSFERASE"/>
    <property type="match status" value="1"/>
</dbReference>
<feature type="transmembrane region" description="Helical" evidence="1">
    <location>
        <begin position="248"/>
        <end position="267"/>
    </location>
</feature>
<evidence type="ECO:0000313" key="4">
    <source>
        <dbReference type="EMBL" id="AEI11593.1"/>
    </source>
</evidence>
<dbReference type="OrthoDB" id="3404679at2"/>
<feature type="domain" description="Acyltransferase 3" evidence="2">
    <location>
        <begin position="25"/>
        <end position="360"/>
    </location>
</feature>
<dbReference type="InterPro" id="IPR043968">
    <property type="entry name" value="SGNH"/>
</dbReference>
<dbReference type="HOGENOM" id="CLU_005679_10_1_11"/>
<dbReference type="GO" id="GO:0009103">
    <property type="term" value="P:lipopolysaccharide biosynthetic process"/>
    <property type="evidence" value="ECO:0007669"/>
    <property type="project" value="TreeGrafter"/>
</dbReference>
<evidence type="ECO:0000256" key="1">
    <source>
        <dbReference type="SAM" id="Phobius"/>
    </source>
</evidence>
<keyword evidence="1" id="KW-0472">Membrane</keyword>
<dbReference type="Proteomes" id="UP000000485">
    <property type="component" value="Chromosome"/>
</dbReference>
<dbReference type="Pfam" id="PF01757">
    <property type="entry name" value="Acyl_transf_3"/>
    <property type="match status" value="1"/>
</dbReference>
<organism evidence="4 5">
    <name type="scientific">Cellulomonas gilvus (strain ATCC 13127 / NRRL B-14078)</name>
    <name type="common">Cellvibrio gilvus</name>
    <dbReference type="NCBI Taxonomy" id="593907"/>
    <lineage>
        <taxon>Bacteria</taxon>
        <taxon>Bacillati</taxon>
        <taxon>Actinomycetota</taxon>
        <taxon>Actinomycetes</taxon>
        <taxon>Micrococcales</taxon>
        <taxon>Cellulomonadaceae</taxon>
        <taxon>Cellulomonas</taxon>
    </lineage>
</organism>
<dbReference type="GO" id="GO:0016020">
    <property type="term" value="C:membrane"/>
    <property type="evidence" value="ECO:0007669"/>
    <property type="project" value="TreeGrafter"/>
</dbReference>
<dbReference type="GO" id="GO:0016747">
    <property type="term" value="F:acyltransferase activity, transferring groups other than amino-acyl groups"/>
    <property type="evidence" value="ECO:0007669"/>
    <property type="project" value="InterPro"/>
</dbReference>
<proteinExistence type="predicted"/>
<evidence type="ECO:0000313" key="5">
    <source>
        <dbReference type="Proteomes" id="UP000000485"/>
    </source>
</evidence>
<evidence type="ECO:0000259" key="2">
    <source>
        <dbReference type="Pfam" id="PF01757"/>
    </source>
</evidence>
<name>F8A0X1_CELGA</name>
<gene>
    <name evidence="4" type="ordered locus">Celgi_1074</name>
</gene>
<keyword evidence="5" id="KW-1185">Reference proteome</keyword>
<protein>
    <submittedName>
        <fullName evidence="4">Acyltransferase 3</fullName>
    </submittedName>
</protein>
<dbReference type="InterPro" id="IPR050879">
    <property type="entry name" value="Acyltransferase_3"/>
</dbReference>
<feature type="domain" description="SGNH" evidence="3">
    <location>
        <begin position="472"/>
        <end position="689"/>
    </location>
</feature>
<feature type="transmembrane region" description="Helical" evidence="1">
    <location>
        <begin position="28"/>
        <end position="44"/>
    </location>
</feature>
<dbReference type="RefSeq" id="WP_013883112.1">
    <property type="nucleotide sequence ID" value="NC_015671.1"/>
</dbReference>
<dbReference type="EMBL" id="CP002665">
    <property type="protein sequence ID" value="AEI11593.1"/>
    <property type="molecule type" value="Genomic_DNA"/>
</dbReference>
<keyword evidence="1" id="KW-1133">Transmembrane helix</keyword>
<dbReference type="AlphaFoldDB" id="F8A0X1"/>
<feature type="transmembrane region" description="Helical" evidence="1">
    <location>
        <begin position="92"/>
        <end position="113"/>
    </location>
</feature>
<feature type="transmembrane region" description="Helical" evidence="1">
    <location>
        <begin position="50"/>
        <end position="71"/>
    </location>
</feature>
<feature type="transmembrane region" description="Helical" evidence="1">
    <location>
        <begin position="340"/>
        <end position="360"/>
    </location>
</feature>
<dbReference type="eggNOG" id="COG1835">
    <property type="taxonomic scope" value="Bacteria"/>
</dbReference>
<evidence type="ECO:0000259" key="3">
    <source>
        <dbReference type="Pfam" id="PF19040"/>
    </source>
</evidence>
<dbReference type="InterPro" id="IPR002656">
    <property type="entry name" value="Acyl_transf_3_dom"/>
</dbReference>
<keyword evidence="1" id="KW-0812">Transmembrane</keyword>
<feature type="transmembrane region" description="Helical" evidence="1">
    <location>
        <begin position="163"/>
        <end position="179"/>
    </location>
</feature>
<dbReference type="STRING" id="593907.Celgi_1074"/>
<accession>F8A0X1</accession>
<feature type="transmembrane region" description="Helical" evidence="1">
    <location>
        <begin position="191"/>
        <end position="211"/>
    </location>
</feature>
<keyword evidence="4" id="KW-0808">Transferase</keyword>
<dbReference type="Pfam" id="PF19040">
    <property type="entry name" value="SGNH"/>
    <property type="match status" value="1"/>
</dbReference>
<dbReference type="PANTHER" id="PTHR23028:SF53">
    <property type="entry name" value="ACYL_TRANSF_3 DOMAIN-CONTAINING PROTEIN"/>
    <property type="match status" value="1"/>
</dbReference>
<dbReference type="KEGG" id="cga:Celgi_1074"/>
<feature type="transmembrane region" description="Helical" evidence="1">
    <location>
        <begin position="273"/>
        <end position="292"/>
    </location>
</feature>
<feature type="transmembrane region" description="Helical" evidence="1">
    <location>
        <begin position="313"/>
        <end position="334"/>
    </location>
</feature>
<reference evidence="5" key="1">
    <citation type="submission" date="2011-04" db="EMBL/GenBank/DDBJ databases">
        <title>Complete sequence of Cellvibrio gilvus ATCC 13127.</title>
        <authorList>
            <person name="Lucas S."/>
            <person name="Han J."/>
            <person name="Lapidus A."/>
            <person name="Cheng J.-F."/>
            <person name="Goodwin L."/>
            <person name="Pitluck S."/>
            <person name="Peters L."/>
            <person name="Munk A."/>
            <person name="Detter J.C."/>
            <person name="Han C."/>
            <person name="Tapia R."/>
            <person name="Land M."/>
            <person name="Hauser L."/>
            <person name="Kyrpides N."/>
            <person name="Ivanova N."/>
            <person name="Ovchinnikova G."/>
            <person name="Pagani I."/>
            <person name="Mead D."/>
            <person name="Brumm P."/>
            <person name="Woyke T."/>
        </authorList>
    </citation>
    <scope>NUCLEOTIDE SEQUENCE [LARGE SCALE GENOMIC DNA]</scope>
    <source>
        <strain evidence="5">ATCC 13127 / NRRL B-14078</strain>
    </source>
</reference>
<feature type="transmembrane region" description="Helical" evidence="1">
    <location>
        <begin position="380"/>
        <end position="401"/>
    </location>
</feature>
<keyword evidence="4" id="KW-0012">Acyltransferase</keyword>
<sequence length="698" mass="73946">MTASTMTEPRTRGRAPGASGAFRRDIQGLRAVAVVLVLLYHAGVPLVGGGFVGVDVFFVISGFLITGLILREVESTGGISLSRFYSRRARRLLPATALVFVGVTLITLLLLPVTQWRVIAGDLAASAFYVVNWRLADRSVDYLADDTAASPLQHFWSLAVEEQFYVVWPLLVLALLWWSRRAGGAVSRRRLAGGLLLIALPSLAWSVHLTTADPGRAYFVSTTRAWELALGALLAVGARRLARLPVVVRASAGWLGLLAIAVAALTFDRTVPFPGFAALLPTLGAAAVIAAGTGDGRGSTRVLTSAPMQDVGAMSYSLYLWHWPVLIAAGAVWDTRGGDLWLPTAIAVVGCSVVPAWLAYRVVEQPLHAAPAFARPRPAAVLAGVCVLVGLACAGAVWTAVHRAEQQEHQRLLDAAGDHPGALVLGSDRPPADWTPAVRNPSGFVPGPLAIGEDVAGLDGEYCISTTTGDPVTCEHGPADGPVVAVVGDSKMHQWLPALSEIADRRGWHLVTYLKSACPFVDATTVDEDGKPNRPCVKANASRIDAVLDDPSIDYLLMSQVKDTACPSPDECGSPTRELMTERLTGIMRRAQASGMSPVVVADNPSPPQEMIPCVAEHLDDVDECRFTSTRTSRALTDAAHATETPVVDLNPWVCPGGTCWPVVGGVVTYRQGSHLTATFVTSLAPVLEAQLVGAGLP</sequence>